<dbReference type="Proteomes" id="UP000541610">
    <property type="component" value="Unassembled WGS sequence"/>
</dbReference>
<accession>A0A7J6NXY7</accession>
<name>A0A7J6NXY7_PEROL</name>
<evidence type="ECO:0000313" key="2">
    <source>
        <dbReference type="Proteomes" id="UP000541610"/>
    </source>
</evidence>
<dbReference type="AlphaFoldDB" id="A0A7J6NXY7"/>
<comment type="caution">
    <text evidence="1">The sequence shown here is derived from an EMBL/GenBank/DDBJ whole genome shotgun (WGS) entry which is preliminary data.</text>
</comment>
<sequence length="259" mass="29938">MASGLVKNELDWDYLCDLYHRVQQHSCQASAGKCQKRDVNGNLVCKVPYYPPSTTTIYSEIDRDISEEDFELYCDIGWARIDENGQKHIRLDWKPGRWLYATDHHDNIQWVPCNPYLFCLCRANVNVLLTDWSMCARYLASYAGKSQTYQPVLLKAGGPTSTSIDMGRCSTSTKKQQQLGTIQNHRLQGRLVTLPEAIFYTLGFEYVHTNVSFLHVNTDVAENRPLVHKPKKRRLGVSNFAEGPFPFQYYIRERLPEQY</sequence>
<evidence type="ECO:0000313" key="1">
    <source>
        <dbReference type="EMBL" id="KAF4688668.1"/>
    </source>
</evidence>
<organism evidence="1 2">
    <name type="scientific">Perkinsus olseni</name>
    <name type="common">Perkinsus atlanticus</name>
    <dbReference type="NCBI Taxonomy" id="32597"/>
    <lineage>
        <taxon>Eukaryota</taxon>
        <taxon>Sar</taxon>
        <taxon>Alveolata</taxon>
        <taxon>Perkinsozoa</taxon>
        <taxon>Perkinsea</taxon>
        <taxon>Perkinsida</taxon>
        <taxon>Perkinsidae</taxon>
        <taxon>Perkinsus</taxon>
    </lineage>
</organism>
<reference evidence="1 2" key="1">
    <citation type="submission" date="2020-04" db="EMBL/GenBank/DDBJ databases">
        <title>Perkinsus olseni comparative genomics.</title>
        <authorList>
            <person name="Bogema D.R."/>
        </authorList>
    </citation>
    <scope>NUCLEOTIDE SEQUENCE [LARGE SCALE GENOMIC DNA]</scope>
    <source>
        <strain evidence="1">00978-12</strain>
    </source>
</reference>
<proteinExistence type="predicted"/>
<gene>
    <name evidence="1" type="ORF">FOZ60_002533</name>
</gene>
<dbReference type="OrthoDB" id="10635063at2759"/>
<dbReference type="EMBL" id="JABANP010000145">
    <property type="protein sequence ID" value="KAF4688668.1"/>
    <property type="molecule type" value="Genomic_DNA"/>
</dbReference>
<protein>
    <submittedName>
        <fullName evidence="1">Uncharacterized protein</fullName>
    </submittedName>
</protein>